<reference evidence="1" key="1">
    <citation type="submission" date="2021-01" db="EMBL/GenBank/DDBJ databases">
        <title>Whole genome shotgun sequence of Actinoplanes tereljensis NBRC 105297.</title>
        <authorList>
            <person name="Komaki H."/>
            <person name="Tamura T."/>
        </authorList>
    </citation>
    <scope>NUCLEOTIDE SEQUENCE</scope>
    <source>
        <strain evidence="1">NBRC 105297</strain>
    </source>
</reference>
<accession>A0A919NKN7</accession>
<evidence type="ECO:0000313" key="1">
    <source>
        <dbReference type="EMBL" id="GIF20529.1"/>
    </source>
</evidence>
<proteinExistence type="predicted"/>
<dbReference type="EMBL" id="BOMY01000022">
    <property type="protein sequence ID" value="GIF20529.1"/>
    <property type="molecule type" value="Genomic_DNA"/>
</dbReference>
<gene>
    <name evidence="1" type="ORF">Ate02nite_32590</name>
</gene>
<protein>
    <submittedName>
        <fullName evidence="1">Uncharacterized protein</fullName>
    </submittedName>
</protein>
<name>A0A919NKN7_9ACTN</name>
<dbReference type="AlphaFoldDB" id="A0A919NKN7"/>
<organism evidence="1 2">
    <name type="scientific">Paractinoplanes tereljensis</name>
    <dbReference type="NCBI Taxonomy" id="571912"/>
    <lineage>
        <taxon>Bacteria</taxon>
        <taxon>Bacillati</taxon>
        <taxon>Actinomycetota</taxon>
        <taxon>Actinomycetes</taxon>
        <taxon>Micromonosporales</taxon>
        <taxon>Micromonosporaceae</taxon>
        <taxon>Paractinoplanes</taxon>
    </lineage>
</organism>
<comment type="caution">
    <text evidence="1">The sequence shown here is derived from an EMBL/GenBank/DDBJ whole genome shotgun (WGS) entry which is preliminary data.</text>
</comment>
<keyword evidence="2" id="KW-1185">Reference proteome</keyword>
<dbReference type="Proteomes" id="UP000623608">
    <property type="component" value="Unassembled WGS sequence"/>
</dbReference>
<evidence type="ECO:0000313" key="2">
    <source>
        <dbReference type="Proteomes" id="UP000623608"/>
    </source>
</evidence>
<sequence length="91" mass="9993">MPRRYDAARWAGRFCQYRVTLPGMAEMRRCPRCGHPTRADRMVKGYGRDCAAQLGLIGSSVDVGHEGPDLLDVLGELGEDACDGADRPADR</sequence>